<dbReference type="InterPro" id="IPR007173">
    <property type="entry name" value="ALO_C"/>
</dbReference>
<accession>A0A1H8AUL7</accession>
<keyword evidence="1" id="KW-0560">Oxidoreductase</keyword>
<dbReference type="InterPro" id="IPR036318">
    <property type="entry name" value="FAD-bd_PCMH-like_sf"/>
</dbReference>
<dbReference type="InterPro" id="IPR016167">
    <property type="entry name" value="FAD-bd_PCMH_sub1"/>
</dbReference>
<gene>
    <name evidence="3" type="ORF">SAMN05414137_1513</name>
</gene>
<evidence type="ECO:0000256" key="1">
    <source>
        <dbReference type="ARBA" id="ARBA00023002"/>
    </source>
</evidence>
<dbReference type="PIRSF" id="PIRSF000136">
    <property type="entry name" value="LGO_GLO"/>
    <property type="match status" value="1"/>
</dbReference>
<dbReference type="Gene3D" id="3.30.43.10">
    <property type="entry name" value="Uridine Diphospho-n-acetylenolpyruvylglucosamine Reductase, domain 2"/>
    <property type="match status" value="1"/>
</dbReference>
<dbReference type="PROSITE" id="PS51387">
    <property type="entry name" value="FAD_PCMH"/>
    <property type="match status" value="1"/>
</dbReference>
<keyword evidence="4" id="KW-1185">Reference proteome</keyword>
<dbReference type="GO" id="GO:0016020">
    <property type="term" value="C:membrane"/>
    <property type="evidence" value="ECO:0007669"/>
    <property type="project" value="InterPro"/>
</dbReference>
<organism evidence="3 4">
    <name type="scientific">Streptacidiphilus jiangxiensis</name>
    <dbReference type="NCBI Taxonomy" id="235985"/>
    <lineage>
        <taxon>Bacteria</taxon>
        <taxon>Bacillati</taxon>
        <taxon>Actinomycetota</taxon>
        <taxon>Actinomycetes</taxon>
        <taxon>Kitasatosporales</taxon>
        <taxon>Streptomycetaceae</taxon>
        <taxon>Streptacidiphilus</taxon>
    </lineage>
</organism>
<dbReference type="Gene3D" id="3.30.465.10">
    <property type="match status" value="1"/>
</dbReference>
<dbReference type="GO" id="GO:0071949">
    <property type="term" value="F:FAD binding"/>
    <property type="evidence" value="ECO:0007669"/>
    <property type="project" value="InterPro"/>
</dbReference>
<dbReference type="InterPro" id="IPR016169">
    <property type="entry name" value="FAD-bd_PCMH_sub2"/>
</dbReference>
<dbReference type="PANTHER" id="PTHR43762:SF1">
    <property type="entry name" value="D-ARABINONO-1,4-LACTONE OXIDASE"/>
    <property type="match status" value="1"/>
</dbReference>
<dbReference type="InterPro" id="IPR016166">
    <property type="entry name" value="FAD-bd_PCMH"/>
</dbReference>
<dbReference type="Pfam" id="PF04030">
    <property type="entry name" value="ALO"/>
    <property type="match status" value="1"/>
</dbReference>
<sequence length="419" mass="45260">MRMRNWAGNVVFGATRIHRPRSVDEARQVVATADQVKVLGSGHSFNRIADTAGDLVLLDELPRRLEVSAGQGTITVTGGIRYAELARELQARGLALANLASLPHISVAGSCATGTHGSGDGLQGLASAVSAVRLITSDGELLDLTRADDPDRFAGAVVGLGALGVVVDLTLTVEPAFEVAQWVYDDVPLDRIADGFDEVFGAAYSVSAFTNWSDDTASVWVKRRTDREDRAHPGGRWLDGRLADGPRHPVPGMSPRHCTEQLGVPGPWHERLPHFRPDFTPSAGEELQSELLLPREAAPEAVAAMRALGPRIAPLLLTSEIRTVAADDLWLSPAYGRDCVAVHCTWRPATEEVRQAVALIEAELLPLGGRPHWGKLFELRPEAVGALYERGEDFRRLAAALDPRSAFRNPFVEAAFPQP</sequence>
<dbReference type="GO" id="GO:0003885">
    <property type="term" value="F:D-arabinono-1,4-lactone oxidase activity"/>
    <property type="evidence" value="ECO:0007669"/>
    <property type="project" value="InterPro"/>
</dbReference>
<dbReference type="PANTHER" id="PTHR43762">
    <property type="entry name" value="L-GULONOLACTONE OXIDASE"/>
    <property type="match status" value="1"/>
</dbReference>
<dbReference type="Proteomes" id="UP000183015">
    <property type="component" value="Unassembled WGS sequence"/>
</dbReference>
<name>A0A1H8AUL7_STRJI</name>
<reference evidence="4" key="1">
    <citation type="submission" date="2016-10" db="EMBL/GenBank/DDBJ databases">
        <authorList>
            <person name="Varghese N."/>
        </authorList>
    </citation>
    <scope>NUCLEOTIDE SEQUENCE [LARGE SCALE GENOMIC DNA]</scope>
    <source>
        <strain evidence="4">DSM 45096 / BCRC 16803 / CGMCC 4.1857 / CIP 109030 / JCM 12277 / KCTC 19219 / NBRC 100920 / 33214</strain>
    </source>
</reference>
<feature type="domain" description="FAD-binding PCMH-type" evidence="2">
    <location>
        <begin position="10"/>
        <end position="176"/>
    </location>
</feature>
<dbReference type="EMBL" id="FOAZ01000051">
    <property type="protein sequence ID" value="SEM74442.1"/>
    <property type="molecule type" value="Genomic_DNA"/>
</dbReference>
<dbReference type="eggNOG" id="COG0277">
    <property type="taxonomic scope" value="Bacteria"/>
</dbReference>
<evidence type="ECO:0000313" key="4">
    <source>
        <dbReference type="Proteomes" id="UP000183015"/>
    </source>
</evidence>
<evidence type="ECO:0000259" key="2">
    <source>
        <dbReference type="PROSITE" id="PS51387"/>
    </source>
</evidence>
<proteinExistence type="predicted"/>
<dbReference type="InterPro" id="IPR016171">
    <property type="entry name" value="Vanillyl_alc_oxidase_C-sub2"/>
</dbReference>
<dbReference type="InterPro" id="IPR010031">
    <property type="entry name" value="FAD_lactone_oxidase-like"/>
</dbReference>
<dbReference type="InterPro" id="IPR006094">
    <property type="entry name" value="Oxid_FAD_bind_N"/>
</dbReference>
<dbReference type="Gene3D" id="3.30.70.2530">
    <property type="match status" value="1"/>
</dbReference>
<dbReference type="STRING" id="235985.SAMN05414137_1513"/>
<dbReference type="Pfam" id="PF01565">
    <property type="entry name" value="FAD_binding_4"/>
    <property type="match status" value="1"/>
</dbReference>
<dbReference type="OrthoDB" id="9800184at2"/>
<evidence type="ECO:0000313" key="3">
    <source>
        <dbReference type="EMBL" id="SEM74442.1"/>
    </source>
</evidence>
<dbReference type="SUPFAM" id="SSF56176">
    <property type="entry name" value="FAD-binding/transporter-associated domain-like"/>
    <property type="match status" value="1"/>
</dbReference>
<protein>
    <submittedName>
        <fullName evidence="3">Xylitol oxidase</fullName>
    </submittedName>
</protein>
<dbReference type="Gene3D" id="1.10.45.10">
    <property type="entry name" value="Vanillyl-alcohol Oxidase, Chain A, domain 4"/>
    <property type="match status" value="1"/>
</dbReference>
<dbReference type="GO" id="GO:0080049">
    <property type="term" value="F:L-gulono-1,4-lactone dehydrogenase activity"/>
    <property type="evidence" value="ECO:0007669"/>
    <property type="project" value="TreeGrafter"/>
</dbReference>
<dbReference type="AlphaFoldDB" id="A0A1H8AUL7"/>
<dbReference type="Gene3D" id="3.30.70.2520">
    <property type="match status" value="1"/>
</dbReference>